<evidence type="ECO:0000313" key="5">
    <source>
        <dbReference type="Proteomes" id="UP001234798"/>
    </source>
</evidence>
<dbReference type="SMART" id="SM00448">
    <property type="entry name" value="REC"/>
    <property type="match status" value="1"/>
</dbReference>
<evidence type="ECO:0000259" key="3">
    <source>
        <dbReference type="PROSITE" id="PS50110"/>
    </source>
</evidence>
<feature type="modified residue" description="4-aspartylphosphate" evidence="2">
    <location>
        <position position="57"/>
    </location>
</feature>
<gene>
    <name evidence="4" type="ORF">RAS12_29370</name>
</gene>
<dbReference type="EMBL" id="CP132976">
    <property type="protein sequence ID" value="WMD20655.1"/>
    <property type="molecule type" value="Genomic_DNA"/>
</dbReference>
<dbReference type="SUPFAM" id="SSF52172">
    <property type="entry name" value="CheY-like"/>
    <property type="match status" value="1"/>
</dbReference>
<reference evidence="4 5" key="1">
    <citation type="submission" date="2023-08" db="EMBL/GenBank/DDBJ databases">
        <title>Achromobacter seleniivolatilans sp. nov., isolated from seleniferous soil.</title>
        <authorList>
            <person name="Zhang S."/>
            <person name="Li K."/>
            <person name="Peng J."/>
            <person name="Zhao Q."/>
            <person name="Wang H."/>
            <person name="Guo Y."/>
        </authorList>
    </citation>
    <scope>NUCLEOTIDE SEQUENCE [LARGE SCALE GENOMIC DNA]</scope>
    <source>
        <strain evidence="4 5">R39</strain>
    </source>
</reference>
<dbReference type="PANTHER" id="PTHR44591">
    <property type="entry name" value="STRESS RESPONSE REGULATOR PROTEIN 1"/>
    <property type="match status" value="1"/>
</dbReference>
<dbReference type="PROSITE" id="PS50110">
    <property type="entry name" value="RESPONSE_REGULATORY"/>
    <property type="match status" value="1"/>
</dbReference>
<accession>A0ABY9M1R1</accession>
<dbReference type="InterPro" id="IPR001789">
    <property type="entry name" value="Sig_transdc_resp-reg_receiver"/>
</dbReference>
<evidence type="ECO:0000256" key="1">
    <source>
        <dbReference type="ARBA" id="ARBA00022553"/>
    </source>
</evidence>
<keyword evidence="1 2" id="KW-0597">Phosphoprotein</keyword>
<dbReference type="Gene3D" id="3.40.50.2300">
    <property type="match status" value="1"/>
</dbReference>
<protein>
    <submittedName>
        <fullName evidence="4">Response regulator</fullName>
    </submittedName>
</protein>
<proteinExistence type="predicted"/>
<feature type="domain" description="Response regulatory" evidence="3">
    <location>
        <begin position="8"/>
        <end position="121"/>
    </location>
</feature>
<dbReference type="InterPro" id="IPR050595">
    <property type="entry name" value="Bact_response_regulator"/>
</dbReference>
<keyword evidence="5" id="KW-1185">Reference proteome</keyword>
<dbReference type="RefSeq" id="WP_306944002.1">
    <property type="nucleotide sequence ID" value="NZ_CP132976.1"/>
</dbReference>
<organism evidence="4 5">
    <name type="scientific">Achromobacter seleniivolatilans</name>
    <dbReference type="NCBI Taxonomy" id="3047478"/>
    <lineage>
        <taxon>Bacteria</taxon>
        <taxon>Pseudomonadati</taxon>
        <taxon>Pseudomonadota</taxon>
        <taxon>Betaproteobacteria</taxon>
        <taxon>Burkholderiales</taxon>
        <taxon>Alcaligenaceae</taxon>
        <taxon>Achromobacter</taxon>
    </lineage>
</organism>
<sequence>MNDARSIRVLLVDDNEIGSELLAEFLALSGVETRCAATGKEALQLADSFFPEAVLVDILLPDMDGYQLANLLRARPAPPRIYALSGLARHDRRDDAGGVFNGWIEKPADPDALLAILRQAD</sequence>
<dbReference type="PANTHER" id="PTHR44591:SF3">
    <property type="entry name" value="RESPONSE REGULATORY DOMAIN-CONTAINING PROTEIN"/>
    <property type="match status" value="1"/>
</dbReference>
<dbReference type="Proteomes" id="UP001234798">
    <property type="component" value="Chromosome"/>
</dbReference>
<name>A0ABY9M1R1_9BURK</name>
<evidence type="ECO:0000256" key="2">
    <source>
        <dbReference type="PROSITE-ProRule" id="PRU00169"/>
    </source>
</evidence>
<dbReference type="Pfam" id="PF00072">
    <property type="entry name" value="Response_reg"/>
    <property type="match status" value="1"/>
</dbReference>
<dbReference type="InterPro" id="IPR011006">
    <property type="entry name" value="CheY-like_superfamily"/>
</dbReference>
<evidence type="ECO:0000313" key="4">
    <source>
        <dbReference type="EMBL" id="WMD20655.1"/>
    </source>
</evidence>